<proteinExistence type="predicted"/>
<dbReference type="RefSeq" id="WP_226913759.1">
    <property type="nucleotide sequence ID" value="NZ_BAABXU010000001.1"/>
</dbReference>
<keyword evidence="1" id="KW-1133">Transmembrane helix</keyword>
<evidence type="ECO:0000256" key="1">
    <source>
        <dbReference type="SAM" id="Phobius"/>
    </source>
</evidence>
<feature type="transmembrane region" description="Helical" evidence="1">
    <location>
        <begin position="363"/>
        <end position="381"/>
    </location>
</feature>
<feature type="transmembrane region" description="Helical" evidence="1">
    <location>
        <begin position="106"/>
        <end position="124"/>
    </location>
</feature>
<feature type="transmembrane region" description="Helical" evidence="1">
    <location>
        <begin position="82"/>
        <end position="100"/>
    </location>
</feature>
<sequence length="386" mass="44866">MKKYVVPIASRDIDLSRIKFSEPLSCEIDNNKINITYKKHLDSNTYKTVKNKTGVNFKGEIVKNKDTIDLVGDFHCSTQFKILYITAAILIVLCACYIALSDFVKVWVVMAEILISLFVYINLVNDDNKKFIIINLLTKEINKISSKKFDYSYLYNEAEGYYDLDELYKEVDTSLKVQKKNKIKKSLCYILSITMFLSGVIGVIIFGIGSQTKQFEIVNEYSPLYEKHHIAVDEDGRLYVVCENYTEIFDKEGNFLMKVNHGRGVTSVYLNFRDGLTSFLLHGKGKEYEEPNYYHEFVVDISNKKILNKNTYKEAQIEIENPNRSRYYMKEDTLYTIRDDKVYIEGDGVDKVLDLNSPKSPIFFGYFFILAAMGVSLLFFTRLRYR</sequence>
<keyword evidence="1" id="KW-0812">Transmembrane</keyword>
<gene>
    <name evidence="2" type="ORF">LIP50_08785</name>
</gene>
<evidence type="ECO:0000313" key="3">
    <source>
        <dbReference type="Proteomes" id="UP001299409"/>
    </source>
</evidence>
<organism evidence="2 3">
    <name type="scientific">Intestinibacter bartlettii</name>
    <dbReference type="NCBI Taxonomy" id="261299"/>
    <lineage>
        <taxon>Bacteria</taxon>
        <taxon>Bacillati</taxon>
        <taxon>Bacillota</taxon>
        <taxon>Clostridia</taxon>
        <taxon>Peptostreptococcales</taxon>
        <taxon>Peptostreptococcaceae</taxon>
        <taxon>Intestinibacter</taxon>
    </lineage>
</organism>
<keyword evidence="3" id="KW-1185">Reference proteome</keyword>
<dbReference type="EMBL" id="JAJBMB010000007">
    <property type="protein sequence ID" value="MCB5446294.1"/>
    <property type="molecule type" value="Genomic_DNA"/>
</dbReference>
<name>A0ABS8CXU4_9FIRM</name>
<dbReference type="Proteomes" id="UP001299409">
    <property type="component" value="Unassembled WGS sequence"/>
</dbReference>
<keyword evidence="1" id="KW-0472">Membrane</keyword>
<evidence type="ECO:0000313" key="2">
    <source>
        <dbReference type="EMBL" id="MCB5446294.1"/>
    </source>
</evidence>
<reference evidence="2 3" key="1">
    <citation type="submission" date="2021-10" db="EMBL/GenBank/DDBJ databases">
        <title>Collection of gut derived symbiotic bacterial strains cultured from healthy donors.</title>
        <authorList>
            <person name="Lin H."/>
            <person name="Littmann E."/>
            <person name="Claire K."/>
            <person name="Pamer E."/>
        </authorList>
    </citation>
    <scope>NUCLEOTIDE SEQUENCE [LARGE SCALE GENOMIC DNA]</scope>
    <source>
        <strain evidence="2 3">MSK.17.68</strain>
    </source>
</reference>
<comment type="caution">
    <text evidence="2">The sequence shown here is derived from an EMBL/GenBank/DDBJ whole genome shotgun (WGS) entry which is preliminary data.</text>
</comment>
<feature type="transmembrane region" description="Helical" evidence="1">
    <location>
        <begin position="186"/>
        <end position="209"/>
    </location>
</feature>
<accession>A0ABS8CXU4</accession>
<protein>
    <submittedName>
        <fullName evidence="2">Uncharacterized protein</fullName>
    </submittedName>
</protein>